<reference evidence="1" key="1">
    <citation type="journal article" date="2014" name="Front. Microbiol.">
        <title>High frequency of phylogenetically diverse reductive dehalogenase-homologous genes in deep subseafloor sedimentary metagenomes.</title>
        <authorList>
            <person name="Kawai M."/>
            <person name="Futagami T."/>
            <person name="Toyoda A."/>
            <person name="Takaki Y."/>
            <person name="Nishi S."/>
            <person name="Hori S."/>
            <person name="Arai W."/>
            <person name="Tsubouchi T."/>
            <person name="Morono Y."/>
            <person name="Uchiyama I."/>
            <person name="Ito T."/>
            <person name="Fujiyama A."/>
            <person name="Inagaki F."/>
            <person name="Takami H."/>
        </authorList>
    </citation>
    <scope>NUCLEOTIDE SEQUENCE</scope>
    <source>
        <strain evidence="1">Expedition CK06-06</strain>
    </source>
</reference>
<protein>
    <submittedName>
        <fullName evidence="1">Uncharacterized protein</fullName>
    </submittedName>
</protein>
<proteinExistence type="predicted"/>
<evidence type="ECO:0000313" key="1">
    <source>
        <dbReference type="EMBL" id="GAH60639.1"/>
    </source>
</evidence>
<dbReference type="EMBL" id="BARU01017506">
    <property type="protein sequence ID" value="GAH60639.1"/>
    <property type="molecule type" value="Genomic_DNA"/>
</dbReference>
<accession>X1I3H5</accession>
<organism evidence="1">
    <name type="scientific">marine sediment metagenome</name>
    <dbReference type="NCBI Taxonomy" id="412755"/>
    <lineage>
        <taxon>unclassified sequences</taxon>
        <taxon>metagenomes</taxon>
        <taxon>ecological metagenomes</taxon>
    </lineage>
</organism>
<feature type="non-terminal residue" evidence="1">
    <location>
        <position position="1"/>
    </location>
</feature>
<name>X1I3H5_9ZZZZ</name>
<comment type="caution">
    <text evidence="1">The sequence shown here is derived from an EMBL/GenBank/DDBJ whole genome shotgun (WGS) entry which is preliminary data.</text>
</comment>
<sequence length="36" mass="4153">PSLNAEKEALCLFSLAQGLEIFGPRHRNRHLEVLRH</sequence>
<dbReference type="AlphaFoldDB" id="X1I3H5"/>
<gene>
    <name evidence="1" type="ORF">S03H2_29031</name>
</gene>